<dbReference type="Gene3D" id="3.40.50.300">
    <property type="entry name" value="P-loop containing nucleotide triphosphate hydrolases"/>
    <property type="match status" value="1"/>
</dbReference>
<name>A0A7J6RAL2_PEROL</name>
<organism evidence="3 4">
    <name type="scientific">Perkinsus olseni</name>
    <name type="common">Perkinsus atlanticus</name>
    <dbReference type="NCBI Taxonomy" id="32597"/>
    <lineage>
        <taxon>Eukaryota</taxon>
        <taxon>Sar</taxon>
        <taxon>Alveolata</taxon>
        <taxon>Perkinsozoa</taxon>
        <taxon>Perkinsea</taxon>
        <taxon>Perkinsida</taxon>
        <taxon>Perkinsidae</taxon>
        <taxon>Perkinsus</taxon>
    </lineage>
</organism>
<evidence type="ECO:0000313" key="3">
    <source>
        <dbReference type="EMBL" id="KAF4717597.1"/>
    </source>
</evidence>
<evidence type="ECO:0000313" key="4">
    <source>
        <dbReference type="Proteomes" id="UP000574390"/>
    </source>
</evidence>
<evidence type="ECO:0000256" key="1">
    <source>
        <dbReference type="SAM" id="Coils"/>
    </source>
</evidence>
<dbReference type="InterPro" id="IPR052648">
    <property type="entry name" value="Ser-tRNA(Sec)_kinase"/>
</dbReference>
<dbReference type="GO" id="GO:0016301">
    <property type="term" value="F:kinase activity"/>
    <property type="evidence" value="ECO:0007669"/>
    <property type="project" value="TreeGrafter"/>
</dbReference>
<dbReference type="GO" id="GO:0000049">
    <property type="term" value="F:tRNA binding"/>
    <property type="evidence" value="ECO:0007669"/>
    <property type="project" value="TreeGrafter"/>
</dbReference>
<dbReference type="EMBL" id="JABANM010023606">
    <property type="protein sequence ID" value="KAF4717597.1"/>
    <property type="molecule type" value="Genomic_DNA"/>
</dbReference>
<feature type="region of interest" description="Disordered" evidence="2">
    <location>
        <begin position="129"/>
        <end position="150"/>
    </location>
</feature>
<comment type="caution">
    <text evidence="3">The sequence shown here is derived from an EMBL/GenBank/DDBJ whole genome shotgun (WGS) entry which is preliminary data.</text>
</comment>
<proteinExistence type="predicted"/>
<dbReference type="InterPro" id="IPR027417">
    <property type="entry name" value="P-loop_NTPase"/>
</dbReference>
<dbReference type="Proteomes" id="UP000574390">
    <property type="component" value="Unassembled WGS sequence"/>
</dbReference>
<dbReference type="SUPFAM" id="SSF52540">
    <property type="entry name" value="P-loop containing nucleoside triphosphate hydrolases"/>
    <property type="match status" value="1"/>
</dbReference>
<dbReference type="PANTHER" id="PTHR20873">
    <property type="entry name" value="L-SERYL-TRNA(SEC) KINASE"/>
    <property type="match status" value="1"/>
</dbReference>
<dbReference type="AlphaFoldDB" id="A0A7J6RAL2"/>
<reference evidence="3 4" key="1">
    <citation type="submission" date="2020-04" db="EMBL/GenBank/DDBJ databases">
        <title>Perkinsus olseni comparative genomics.</title>
        <authorList>
            <person name="Bogema D.R."/>
        </authorList>
    </citation>
    <scope>NUCLEOTIDE SEQUENCE [LARGE SCALE GENOMIC DNA]</scope>
    <source>
        <strain evidence="3">ATCC PRA-205</strain>
    </source>
</reference>
<dbReference type="PANTHER" id="PTHR20873:SF0">
    <property type="entry name" value="L-SERYL-TRNA(SEC) KINASE"/>
    <property type="match status" value="1"/>
</dbReference>
<evidence type="ECO:0000256" key="2">
    <source>
        <dbReference type="SAM" id="MobiDB-lite"/>
    </source>
</evidence>
<accession>A0A7J6RAL2</accession>
<feature type="compositionally biased region" description="Low complexity" evidence="2">
    <location>
        <begin position="129"/>
        <end position="140"/>
    </location>
</feature>
<gene>
    <name evidence="3" type="ORF">FOZ62_018773</name>
</gene>
<keyword evidence="1" id="KW-0175">Coiled coil</keyword>
<feature type="coiled-coil region" evidence="1">
    <location>
        <begin position="302"/>
        <end position="371"/>
    </location>
</feature>
<sequence>MPDFRSAEDEYLRVAFLEGQSQAEEISGHLERMRRLCKWYLAGPNREVKPEFVDEAHGLLSAQQARSRVEAMFHEIVQLQEALTAAVDLAAKIRETERMVLSDSESIFLTSLLGLQSRIETIRELGRASRTTTATSSESSLDQPRICPLSSGHLESRKQRQRLRQAVRVTAERFSVQIQHEILRGALAMWSAWVTLHREGREEVSKVEAGRQQMEVRVREKDTEIDRIRQRGVDSRRTIVALLWAGDERILLAAVVYRWRLAAEAGKLDRERAAKDFTEERQRLLDEITDWRGRSDALVAVIEEERQRVEEGRAENDCLREELVRALSSREVALAELEESKEKVESIRKELDTREAELDSCQRRLEQFETAAEIKSPVRVIVEQRDLIGNLQRERIGLLRRLQLGGGGQAGWACQMCQRRVVAKTRIPRENLRSTRGIWTSTSTSDSWMEGAFLVRMPDNVVVVLCGLPASGKSTLAEKLRVGRSEAIHVVDYDAINRRLLGEKDTPKSEFDPEIWRRSRQLALEAMRTILGRAGKSIVIMDDNHFLRSMRKSVCKAAWEAGAGVCCVFVDCPLEVCLRRNFDRSSGRVPSGVITSMLEVMEVPERGNGEAEGQVGWERKIPVVRVKNSDEDSLIEIDHAIDLARKQVIPDFQDSEPEPVTVVEQCETRMRRVVSSMVSNAVGGRKSEIARSLSKVKSEFMSQVKEDPTTAEEICFIIVFLWCLAIGGDQEACLSCRCAPVSELGATGKIVESFGGFMAAHLECLNVTGTANAMKNGSLEE</sequence>
<dbReference type="Pfam" id="PF13671">
    <property type="entry name" value="AAA_33"/>
    <property type="match status" value="1"/>
</dbReference>
<protein>
    <submittedName>
        <fullName evidence="3">Uncharacterized protein</fullName>
    </submittedName>
</protein>